<dbReference type="Gene3D" id="2.120.10.30">
    <property type="entry name" value="TolB, C-terminal domain"/>
    <property type="match status" value="1"/>
</dbReference>
<dbReference type="GO" id="GO:0004252">
    <property type="term" value="F:serine-type endopeptidase activity"/>
    <property type="evidence" value="ECO:0007669"/>
    <property type="project" value="TreeGrafter"/>
</dbReference>
<dbReference type="Proteomes" id="UP000254808">
    <property type="component" value="Chromosome"/>
</dbReference>
<feature type="domain" description="Peptidase S9 prolyl oligopeptidase catalytic" evidence="4">
    <location>
        <begin position="530"/>
        <end position="739"/>
    </location>
</feature>
<sequence>MDSEPSSKRPHMKLYATNLFLRCMLVVLLSAVLSLPVTGIAAADSDQRVRTTDLTRIQQLTQVSVSPDGTHALYVVRSVVPQDDSYGYVNQIWMVRIDEEGHQPVQLTRHPAGASQPAWHPDNERIAFTRTIDGTSQIYVMSLRGGEAVPYTQAEQGAANPVWSSDGSMLLFSSTYSHSELLAKDAFRQGPAWPVEKPGIDPLPRNHTITPDPDGSLEEIRAWLDQNERENSPAVLNRLDFQGERRLSPERSYTHWFVMDDRPRAEPRALTLHTGFHSFSGAAWMWDDQNIVLSGNMQTAQHPDRVRDSYIYTLNIHEPEPARMLGTPSFSYSNPLPSADGRLIAFRVFDNSERGYNQAYMGVHDLRSNTTRYIGMDVDRNLGNMTWSRDSNNLYATAPKNGGFPLFRINARTGEAQRITDTETGVRAFDLNRGVLVYVLTSWENPFELYTATLNAENPRRISDHNHSWIAGRQLSEPVKHTFTNSEGLEIEYWVMKPANYEPGQRFPTLLQIHGGPSAMWGTGEASMWHEFQLFTAHGFGIVFSNPRGSGGYGYDFQRANHRDWGIGPMNDVLGSLDAAARQYSWIDTDQLVITGGSYGGYLVAYVIAKDHRFVAAAAQRGVYELSTFFGEGNAWRLVPDRFGGFPWESDVQRVLRHDSPFTHVHQIRTPLLILHGDVDLRTGVSQSEMMYKALKVLERDVEFIRYPGADHELSRSGNVHHRKDRLLRMIEFFKRYTAEN</sequence>
<protein>
    <submittedName>
        <fullName evidence="5">Dipeptidyl aminopeptidase/acylaminoacyl peptidase</fullName>
    </submittedName>
</protein>
<dbReference type="InterPro" id="IPR011042">
    <property type="entry name" value="6-blade_b-propeller_TolB-like"/>
</dbReference>
<dbReference type="PANTHER" id="PTHR42776">
    <property type="entry name" value="SERINE PEPTIDASE S9 FAMILY MEMBER"/>
    <property type="match status" value="1"/>
</dbReference>
<keyword evidence="5" id="KW-0031">Aminopeptidase</keyword>
<dbReference type="PANTHER" id="PTHR42776:SF27">
    <property type="entry name" value="DIPEPTIDYL PEPTIDASE FAMILY MEMBER 6"/>
    <property type="match status" value="1"/>
</dbReference>
<keyword evidence="1" id="KW-0378">Hydrolase</keyword>
<evidence type="ECO:0000313" key="6">
    <source>
        <dbReference type="Proteomes" id="UP000254808"/>
    </source>
</evidence>
<dbReference type="GO" id="GO:0006508">
    <property type="term" value="P:proteolysis"/>
    <property type="evidence" value="ECO:0007669"/>
    <property type="project" value="InterPro"/>
</dbReference>
<dbReference type="GO" id="GO:0004177">
    <property type="term" value="F:aminopeptidase activity"/>
    <property type="evidence" value="ECO:0007669"/>
    <property type="project" value="UniProtKB-KW"/>
</dbReference>
<dbReference type="InterPro" id="IPR011659">
    <property type="entry name" value="WD40"/>
</dbReference>
<dbReference type="EMBL" id="CP027806">
    <property type="protein sequence ID" value="AXJ02278.1"/>
    <property type="molecule type" value="Genomic_DNA"/>
</dbReference>
<dbReference type="InterPro" id="IPR029058">
    <property type="entry name" value="AB_hydrolase_fold"/>
</dbReference>
<dbReference type="KEGG" id="cprv:CYPRO_3041"/>
<dbReference type="InterPro" id="IPR001375">
    <property type="entry name" value="Peptidase_S9_cat"/>
</dbReference>
<evidence type="ECO:0000313" key="5">
    <source>
        <dbReference type="EMBL" id="AXJ02278.1"/>
    </source>
</evidence>
<evidence type="ECO:0000256" key="1">
    <source>
        <dbReference type="ARBA" id="ARBA00022801"/>
    </source>
</evidence>
<reference evidence="5 6" key="1">
    <citation type="submission" date="2018-03" db="EMBL/GenBank/DDBJ databases">
        <title>Phenotypic and genomic properties of Cyclonatronum proteinivorum gen. nov., sp. nov., a haloalkaliphilic bacteroidete from soda lakes possessing Na+-translocating rhodopsin.</title>
        <authorList>
            <person name="Toshchakov S.V."/>
            <person name="Korzhenkov A."/>
            <person name="Samarov N.I."/>
            <person name="Kublanov I.V."/>
            <person name="Muntyan M.S."/>
            <person name="Sorokin D.Y."/>
        </authorList>
    </citation>
    <scope>NUCLEOTIDE SEQUENCE [LARGE SCALE GENOMIC DNA]</scope>
    <source>
        <strain evidence="5 6">Omega</strain>
    </source>
</reference>
<dbReference type="OrthoDB" id="9812921at2"/>
<dbReference type="Pfam" id="PF07676">
    <property type="entry name" value="PD40"/>
    <property type="match status" value="2"/>
</dbReference>
<gene>
    <name evidence="5" type="ORF">CYPRO_3041</name>
</gene>
<evidence type="ECO:0000259" key="4">
    <source>
        <dbReference type="Pfam" id="PF00326"/>
    </source>
</evidence>
<organism evidence="5 6">
    <name type="scientific">Cyclonatronum proteinivorum</name>
    <dbReference type="NCBI Taxonomy" id="1457365"/>
    <lineage>
        <taxon>Bacteria</taxon>
        <taxon>Pseudomonadati</taxon>
        <taxon>Balneolota</taxon>
        <taxon>Balneolia</taxon>
        <taxon>Balneolales</taxon>
        <taxon>Cyclonatronaceae</taxon>
        <taxon>Cyclonatronum</taxon>
    </lineage>
</organism>
<feature type="region of interest" description="Disordered" evidence="3">
    <location>
        <begin position="195"/>
        <end position="214"/>
    </location>
</feature>
<dbReference type="Gene3D" id="3.40.50.1820">
    <property type="entry name" value="alpha/beta hydrolase"/>
    <property type="match status" value="1"/>
</dbReference>
<dbReference type="Pfam" id="PF00326">
    <property type="entry name" value="Peptidase_S9"/>
    <property type="match status" value="1"/>
</dbReference>
<evidence type="ECO:0000256" key="3">
    <source>
        <dbReference type="SAM" id="MobiDB-lite"/>
    </source>
</evidence>
<dbReference type="SUPFAM" id="SSF53474">
    <property type="entry name" value="alpha/beta-Hydrolases"/>
    <property type="match status" value="1"/>
</dbReference>
<accession>A0A345UP76</accession>
<keyword evidence="6" id="KW-1185">Reference proteome</keyword>
<keyword evidence="2" id="KW-0720">Serine protease</keyword>
<keyword evidence="5" id="KW-0645">Protease</keyword>
<dbReference type="SUPFAM" id="SSF82171">
    <property type="entry name" value="DPP6 N-terminal domain-like"/>
    <property type="match status" value="1"/>
</dbReference>
<proteinExistence type="predicted"/>
<evidence type="ECO:0000256" key="2">
    <source>
        <dbReference type="ARBA" id="ARBA00022825"/>
    </source>
</evidence>
<dbReference type="AlphaFoldDB" id="A0A345UP76"/>
<name>A0A345UP76_9BACT</name>